<evidence type="ECO:0000313" key="2">
    <source>
        <dbReference type="EMBL" id="KAG5531159.1"/>
    </source>
</evidence>
<keyword evidence="3" id="KW-1185">Reference proteome</keyword>
<dbReference type="AlphaFoldDB" id="A0AAV6IUJ6"/>
<dbReference type="InterPro" id="IPR057983">
    <property type="entry name" value="NAA35-like_N"/>
</dbReference>
<dbReference type="Pfam" id="PF17820">
    <property type="entry name" value="PDZ_6"/>
    <property type="match status" value="1"/>
</dbReference>
<evidence type="ECO:0000259" key="1">
    <source>
        <dbReference type="PROSITE" id="PS50106"/>
    </source>
</evidence>
<dbReference type="Gene3D" id="2.30.42.10">
    <property type="match status" value="1"/>
</dbReference>
<dbReference type="InterPro" id="IPR036034">
    <property type="entry name" value="PDZ_sf"/>
</dbReference>
<dbReference type="PANTHER" id="PTHR47389">
    <property type="entry name" value="OS09G0436400 PROTEIN"/>
    <property type="match status" value="1"/>
</dbReference>
<comment type="caution">
    <text evidence="2">The sequence shown here is derived from an EMBL/GenBank/DDBJ whole genome shotgun (WGS) entry which is preliminary data.</text>
</comment>
<dbReference type="InterPro" id="IPR041489">
    <property type="entry name" value="PDZ_6"/>
</dbReference>
<accession>A0AAV6IUJ6</accession>
<reference evidence="2" key="1">
    <citation type="submission" date="2020-08" db="EMBL/GenBank/DDBJ databases">
        <title>Plant Genome Project.</title>
        <authorList>
            <person name="Zhang R.-G."/>
        </authorList>
    </citation>
    <scope>NUCLEOTIDE SEQUENCE</scope>
    <source>
        <strain evidence="2">WSP0</strain>
        <tissue evidence="2">Leaf</tissue>
    </source>
</reference>
<dbReference type="Pfam" id="PF04112">
    <property type="entry name" value="Mak10"/>
    <property type="match status" value="1"/>
</dbReference>
<dbReference type="SUPFAM" id="SSF50156">
    <property type="entry name" value="PDZ domain-like"/>
    <property type="match status" value="1"/>
</dbReference>
<dbReference type="GO" id="GO:0031417">
    <property type="term" value="C:NatC complex"/>
    <property type="evidence" value="ECO:0007669"/>
    <property type="project" value="InterPro"/>
</dbReference>
<dbReference type="InterPro" id="IPR009003">
    <property type="entry name" value="Peptidase_S1_PA"/>
</dbReference>
<proteinExistence type="predicted"/>
<dbReference type="InterPro" id="IPR001478">
    <property type="entry name" value="PDZ"/>
</dbReference>
<evidence type="ECO:0000313" key="3">
    <source>
        <dbReference type="Proteomes" id="UP000823749"/>
    </source>
</evidence>
<feature type="domain" description="PDZ" evidence="1">
    <location>
        <begin position="419"/>
        <end position="476"/>
    </location>
</feature>
<dbReference type="SMART" id="SM00228">
    <property type="entry name" value="PDZ"/>
    <property type="match status" value="1"/>
</dbReference>
<sequence length="513" mass="57902">MDHLLACEATWHKGHSLAQTVFPCIYLLKPDRTSPHALLHSYCRVIRAPGRRSFHNDLWFSFEGDGDEKCLSMLHAVEETISRQLRAYKAPPSKRRVVEDIEPLQMNPDLEEEFCKETLEVMVSQCYLRKHFNHFMVSMLESEYLDCLKGSHIITRHSFSEEFDRDIYANMDLDIYTKRAAQKVSASLVSLVSRTGSEPFFMGSGTIIESEEVDGTHFSTILTSASLLRSTPESDAIPDDIKIDVYLSDGKSSEGQVFAYDFHYNIATIKIKTELALPSAALRFLDDSISVDPSAILESSQLHPRSDLFKLCPGDMVVAVGRHFDEHCELMAAPGKFSLDCGIGGSLINLYGEVIGVNFYDSKCTPFLPINIAAKCLEHFKKYGRFCRPWLGMEMTNLYAENLGILEKIIHKFPNISKGVLVEEVIEGSPAESGGICSGDVIVQCGDKDVRSFLEFYGMIMEKTGESLELVVLRETSGQRLQITLKASETSRDEFYRWPLPEECVVHVDRVRW</sequence>
<dbReference type="Proteomes" id="UP000823749">
    <property type="component" value="Chromosome 9"/>
</dbReference>
<dbReference type="PROSITE" id="PS50106">
    <property type="entry name" value="PDZ"/>
    <property type="match status" value="1"/>
</dbReference>
<organism evidence="2 3">
    <name type="scientific">Rhododendron griersonianum</name>
    <dbReference type="NCBI Taxonomy" id="479676"/>
    <lineage>
        <taxon>Eukaryota</taxon>
        <taxon>Viridiplantae</taxon>
        <taxon>Streptophyta</taxon>
        <taxon>Embryophyta</taxon>
        <taxon>Tracheophyta</taxon>
        <taxon>Spermatophyta</taxon>
        <taxon>Magnoliopsida</taxon>
        <taxon>eudicotyledons</taxon>
        <taxon>Gunneridae</taxon>
        <taxon>Pentapetalae</taxon>
        <taxon>asterids</taxon>
        <taxon>Ericales</taxon>
        <taxon>Ericaceae</taxon>
        <taxon>Ericoideae</taxon>
        <taxon>Rhodoreae</taxon>
        <taxon>Rhododendron</taxon>
    </lineage>
</organism>
<gene>
    <name evidence="2" type="ORF">RHGRI_025949</name>
</gene>
<dbReference type="InterPro" id="IPR043504">
    <property type="entry name" value="Peptidase_S1_PA_chymotrypsin"/>
</dbReference>
<protein>
    <recommendedName>
        <fullName evidence="1">PDZ domain-containing protein</fullName>
    </recommendedName>
</protein>
<dbReference type="EMBL" id="JACTNZ010000009">
    <property type="protein sequence ID" value="KAG5531159.1"/>
    <property type="molecule type" value="Genomic_DNA"/>
</dbReference>
<name>A0AAV6IUJ6_9ERIC</name>
<dbReference type="Gene3D" id="2.40.10.10">
    <property type="entry name" value="Trypsin-like serine proteases"/>
    <property type="match status" value="1"/>
</dbReference>
<dbReference type="SUPFAM" id="SSF50494">
    <property type="entry name" value="Trypsin-like serine proteases"/>
    <property type="match status" value="1"/>
</dbReference>
<dbReference type="PANTHER" id="PTHR47389:SF4">
    <property type="entry name" value="OS09G0436400 PROTEIN"/>
    <property type="match status" value="1"/>
</dbReference>